<evidence type="ECO:0000256" key="1">
    <source>
        <dbReference type="ARBA" id="ARBA00005233"/>
    </source>
</evidence>
<dbReference type="PROSITE" id="PS00409">
    <property type="entry name" value="PROKAR_NTER_METHYL"/>
    <property type="match status" value="1"/>
</dbReference>
<reference evidence="8" key="2">
    <citation type="journal article" date="2022" name="Sci. Total Environ.">
        <title>Prevalence, transmission, and molecular epidemiology of tet(X)-positive bacteria among humans, animals, and environmental niches in China: An epidemiological, and genomic-based study.</title>
        <authorList>
            <person name="Dong N."/>
            <person name="Zeng Y."/>
            <person name="Cai C."/>
            <person name="Sun C."/>
            <person name="Lu J."/>
            <person name="Liu C."/>
            <person name="Zhou H."/>
            <person name="Sun Q."/>
            <person name="Shu L."/>
            <person name="Wang H."/>
            <person name="Wang Y."/>
            <person name="Wang S."/>
            <person name="Wu C."/>
            <person name="Chan E.W."/>
            <person name="Chen G."/>
            <person name="Shen Z."/>
            <person name="Chen S."/>
            <person name="Zhang R."/>
        </authorList>
    </citation>
    <scope>NUCLEOTIDE SEQUENCE</scope>
    <source>
        <strain evidence="8">DF46-2-2</strain>
    </source>
</reference>
<evidence type="ECO:0000256" key="5">
    <source>
        <dbReference type="PIRSR" id="PIRSR600983-52"/>
    </source>
</evidence>
<dbReference type="GO" id="GO:0009289">
    <property type="term" value="C:pilus"/>
    <property type="evidence" value="ECO:0007669"/>
    <property type="project" value="InterPro"/>
</dbReference>
<dbReference type="AlphaFoldDB" id="A0AAW7DTY7"/>
<gene>
    <name evidence="8" type="ORF">HX099_11525</name>
</gene>
<comment type="subunit">
    <text evidence="2">The pili are polar flexible filaments of about 5.4 nanometers diameter and 2.5 micrometers average length; they consist of only a single polypeptide chain arranged in a helical configuration of five subunits per turn in the assembled pilus.</text>
</comment>
<keyword evidence="6" id="KW-0281">Fimbrium</keyword>
<dbReference type="Pfam" id="PF00114">
    <property type="entry name" value="Pilin"/>
    <property type="match status" value="1"/>
</dbReference>
<dbReference type="NCBIfam" id="TIGR02532">
    <property type="entry name" value="IV_pilin_GFxxxE"/>
    <property type="match status" value="1"/>
</dbReference>
<evidence type="ECO:0000313" key="8">
    <source>
        <dbReference type="EMBL" id="MDM1697281.1"/>
    </source>
</evidence>
<reference evidence="8" key="1">
    <citation type="submission" date="2020-06" db="EMBL/GenBank/DDBJ databases">
        <authorList>
            <person name="Dong N."/>
        </authorList>
    </citation>
    <scope>NUCLEOTIDE SEQUENCE</scope>
    <source>
        <strain evidence="8">DF46-2-2</strain>
    </source>
</reference>
<dbReference type="Gene3D" id="3.30.700.10">
    <property type="entry name" value="Glycoprotein, Type 4 Pilin"/>
    <property type="match status" value="1"/>
</dbReference>
<organism evidence="8 9">
    <name type="scientific">Thiopseudomonas alkaliphila</name>
    <dbReference type="NCBI Taxonomy" id="1697053"/>
    <lineage>
        <taxon>Bacteria</taxon>
        <taxon>Pseudomonadati</taxon>
        <taxon>Pseudomonadota</taxon>
        <taxon>Gammaproteobacteria</taxon>
        <taxon>Pseudomonadales</taxon>
        <taxon>Pseudomonadaceae</taxon>
        <taxon>Thiopseudomonas</taxon>
    </lineage>
</organism>
<dbReference type="PANTHER" id="PTHR30093">
    <property type="entry name" value="GENERAL SECRETION PATHWAY PROTEIN G"/>
    <property type="match status" value="1"/>
</dbReference>
<feature type="disulfide bond" evidence="5">
    <location>
        <begin position="134"/>
        <end position="147"/>
    </location>
</feature>
<keyword evidence="7" id="KW-0472">Membrane</keyword>
<keyword evidence="7" id="KW-0812">Transmembrane</keyword>
<protein>
    <recommendedName>
        <fullName evidence="4">Pilin</fullName>
    </recommendedName>
</protein>
<dbReference type="Proteomes" id="UP001173465">
    <property type="component" value="Unassembled WGS sequence"/>
</dbReference>
<dbReference type="InterPro" id="IPR045584">
    <property type="entry name" value="Pilin-like"/>
</dbReference>
<dbReference type="GO" id="GO:0007155">
    <property type="term" value="P:cell adhesion"/>
    <property type="evidence" value="ECO:0007669"/>
    <property type="project" value="InterPro"/>
</dbReference>
<dbReference type="InterPro" id="IPR000983">
    <property type="entry name" value="Bac_GSPG_pilin"/>
</dbReference>
<dbReference type="EMBL" id="JACANB010000014">
    <property type="protein sequence ID" value="MDM1697281.1"/>
    <property type="molecule type" value="Genomic_DNA"/>
</dbReference>
<evidence type="ECO:0000256" key="7">
    <source>
        <dbReference type="SAM" id="Phobius"/>
    </source>
</evidence>
<dbReference type="PRINTS" id="PR00813">
    <property type="entry name" value="BCTERIALGSPG"/>
</dbReference>
<keyword evidence="7" id="KW-1133">Transmembrane helix</keyword>
<accession>A0AAW7DTY7</accession>
<keyword evidence="5" id="KW-1015">Disulfide bond</keyword>
<evidence type="ECO:0000256" key="2">
    <source>
        <dbReference type="ARBA" id="ARBA00011156"/>
    </source>
</evidence>
<feature type="transmembrane region" description="Helical" evidence="7">
    <location>
        <begin position="12"/>
        <end position="32"/>
    </location>
</feature>
<dbReference type="PANTHER" id="PTHR30093:SF34">
    <property type="entry name" value="PREPILIN PEPTIDASE-DEPENDENT PROTEIN D"/>
    <property type="match status" value="1"/>
</dbReference>
<keyword evidence="3" id="KW-0488">Methylation</keyword>
<comment type="caution">
    <text evidence="8">The sequence shown here is derived from an EMBL/GenBank/DDBJ whole genome shotgun (WGS) entry which is preliminary data.</text>
</comment>
<dbReference type="GO" id="GO:0015628">
    <property type="term" value="P:protein secretion by the type II secretion system"/>
    <property type="evidence" value="ECO:0007669"/>
    <property type="project" value="InterPro"/>
</dbReference>
<sequence>MKAQMQKGFTLIELMIVVAIIGILAAVAIPQYQNYIAKSQVSRVMGETGALRTAIETAVLEGKSQTDINTMMTAASPAENLGWTSSNLLTAAPVVSGDVTSDLIVTATFGDKAAAAIATDTLIWTRDENGSWSCKTTVDAKFAPTGCPAS</sequence>
<evidence type="ECO:0000256" key="4">
    <source>
        <dbReference type="ARBA" id="ARBA00029638"/>
    </source>
</evidence>
<name>A0AAW7DTY7_9GAMM</name>
<evidence type="ECO:0000256" key="3">
    <source>
        <dbReference type="ARBA" id="ARBA00022481"/>
    </source>
</evidence>
<dbReference type="GO" id="GO:0015627">
    <property type="term" value="C:type II protein secretion system complex"/>
    <property type="evidence" value="ECO:0007669"/>
    <property type="project" value="InterPro"/>
</dbReference>
<dbReference type="InterPro" id="IPR001082">
    <property type="entry name" value="Pilin"/>
</dbReference>
<dbReference type="Pfam" id="PF07963">
    <property type="entry name" value="N_methyl"/>
    <property type="match status" value="1"/>
</dbReference>
<evidence type="ECO:0000313" key="9">
    <source>
        <dbReference type="Proteomes" id="UP001173465"/>
    </source>
</evidence>
<proteinExistence type="inferred from homology"/>
<dbReference type="RefSeq" id="WP_286594533.1">
    <property type="nucleotide sequence ID" value="NZ_JACANB010000014.1"/>
</dbReference>
<dbReference type="SUPFAM" id="SSF54523">
    <property type="entry name" value="Pili subunits"/>
    <property type="match status" value="1"/>
</dbReference>
<evidence type="ECO:0000256" key="6">
    <source>
        <dbReference type="RuleBase" id="RU000389"/>
    </source>
</evidence>
<comment type="similarity">
    <text evidence="1 6">Belongs to the N-Me-Phe pilin family.</text>
</comment>
<dbReference type="InterPro" id="IPR012902">
    <property type="entry name" value="N_methyl_site"/>
</dbReference>